<accession>A0AAV1XCM3</accession>
<keyword evidence="2" id="KW-1185">Reference proteome</keyword>
<reference evidence="1 2" key="1">
    <citation type="submission" date="2024-03" db="EMBL/GenBank/DDBJ databases">
        <authorList>
            <person name="Martinez-Hernandez J."/>
        </authorList>
    </citation>
    <scope>NUCLEOTIDE SEQUENCE [LARGE SCALE GENOMIC DNA]</scope>
</reference>
<evidence type="ECO:0000313" key="1">
    <source>
        <dbReference type="EMBL" id="CAL0318924.1"/>
    </source>
</evidence>
<name>A0AAV1XCM3_LUPLU</name>
<evidence type="ECO:0000313" key="2">
    <source>
        <dbReference type="Proteomes" id="UP001497480"/>
    </source>
</evidence>
<comment type="caution">
    <text evidence="1">The sequence shown here is derived from an EMBL/GenBank/DDBJ whole genome shotgun (WGS) entry which is preliminary data.</text>
</comment>
<proteinExistence type="predicted"/>
<organism evidence="1 2">
    <name type="scientific">Lupinus luteus</name>
    <name type="common">European yellow lupine</name>
    <dbReference type="NCBI Taxonomy" id="3873"/>
    <lineage>
        <taxon>Eukaryota</taxon>
        <taxon>Viridiplantae</taxon>
        <taxon>Streptophyta</taxon>
        <taxon>Embryophyta</taxon>
        <taxon>Tracheophyta</taxon>
        <taxon>Spermatophyta</taxon>
        <taxon>Magnoliopsida</taxon>
        <taxon>eudicotyledons</taxon>
        <taxon>Gunneridae</taxon>
        <taxon>Pentapetalae</taxon>
        <taxon>rosids</taxon>
        <taxon>fabids</taxon>
        <taxon>Fabales</taxon>
        <taxon>Fabaceae</taxon>
        <taxon>Papilionoideae</taxon>
        <taxon>50 kb inversion clade</taxon>
        <taxon>genistoids sensu lato</taxon>
        <taxon>core genistoids</taxon>
        <taxon>Genisteae</taxon>
        <taxon>Lupinus</taxon>
    </lineage>
</organism>
<dbReference type="Proteomes" id="UP001497480">
    <property type="component" value="Unassembled WGS sequence"/>
</dbReference>
<dbReference type="EMBL" id="CAXHTB010000014">
    <property type="protein sequence ID" value="CAL0318924.1"/>
    <property type="molecule type" value="Genomic_DNA"/>
</dbReference>
<gene>
    <name evidence="1" type="ORF">LLUT_LOCUS19984</name>
</gene>
<protein>
    <submittedName>
        <fullName evidence="1">Uncharacterized protein</fullName>
    </submittedName>
</protein>
<sequence length="211" mass="23973">MCRFGRVCAGLTMEGGKSKIESKSRSQVGISESGIDDAVQNLVAAGLDGGYPKMFECDPVHRDLLIVSGQVGWSLTALSSAQCQVASMVLVSWFKEIKSIYSSKNLNVLFMIELLHYLFYTSGYGKVLALLWGNPKFNFHKYTISALEDDFRQVFGISSPCNKNDFQCEDIRLVEWSSWRHMNKQKLEELILPCKMVVSFHRVLHWMLLIF</sequence>
<dbReference type="AlphaFoldDB" id="A0AAV1XCM3"/>